<keyword evidence="7" id="KW-0547">Nucleotide-binding</keyword>
<accession>A0A1I0Q701</accession>
<keyword evidence="5" id="KW-0762">Sugar transport</keyword>
<dbReference type="PANTHER" id="PTHR43790">
    <property type="entry name" value="CARBOHYDRATE TRANSPORT ATP-BINDING PROTEIN MG119-RELATED"/>
    <property type="match status" value="1"/>
</dbReference>
<dbReference type="RefSeq" id="WP_089791551.1">
    <property type="nucleotide sequence ID" value="NZ_FOIU01000001.1"/>
</dbReference>
<dbReference type="GO" id="GO:0005886">
    <property type="term" value="C:plasma membrane"/>
    <property type="evidence" value="ECO:0007669"/>
    <property type="project" value="UniProtKB-SubCell"/>
</dbReference>
<dbReference type="AlphaFoldDB" id="A0A1I0Q701"/>
<dbReference type="STRING" id="356305.SAMN05421841_1702"/>
<dbReference type="GO" id="GO:0015749">
    <property type="term" value="P:monosaccharide transmembrane transport"/>
    <property type="evidence" value="ECO:0007669"/>
    <property type="project" value="UniProtKB-ARBA"/>
</dbReference>
<dbReference type="EMBL" id="FOIU01000001">
    <property type="protein sequence ID" value="SEW22650.1"/>
    <property type="molecule type" value="Genomic_DNA"/>
</dbReference>
<dbReference type="PANTHER" id="PTHR43790:SF9">
    <property type="entry name" value="GALACTOFURANOSE TRANSPORTER ATP-BINDING PROTEIN YTFR"/>
    <property type="match status" value="1"/>
</dbReference>
<dbReference type="CDD" id="cd03216">
    <property type="entry name" value="ABC_Carb_Monos_I"/>
    <property type="match status" value="1"/>
</dbReference>
<dbReference type="PROSITE" id="PS00211">
    <property type="entry name" value="ABC_TRANSPORTER_1"/>
    <property type="match status" value="1"/>
</dbReference>
<evidence type="ECO:0000256" key="7">
    <source>
        <dbReference type="ARBA" id="ARBA00022741"/>
    </source>
</evidence>
<evidence type="ECO:0000256" key="1">
    <source>
        <dbReference type="ARBA" id="ARBA00004202"/>
    </source>
</evidence>
<dbReference type="FunFam" id="3.40.50.300:FF:000127">
    <property type="entry name" value="Ribose import ATP-binding protein RbsA"/>
    <property type="match status" value="1"/>
</dbReference>
<keyword evidence="4" id="KW-1003">Cell membrane</keyword>
<comment type="subcellular location">
    <subcellularLocation>
        <location evidence="2">Cell inner membrane</location>
    </subcellularLocation>
    <subcellularLocation>
        <location evidence="1">Cell membrane</location>
        <topology evidence="1">Peripheral membrane protein</topology>
    </subcellularLocation>
</comment>
<dbReference type="Gene3D" id="3.40.50.300">
    <property type="entry name" value="P-loop containing nucleotide triphosphate hydrolases"/>
    <property type="match status" value="2"/>
</dbReference>
<keyword evidence="9" id="KW-1278">Translocase</keyword>
<evidence type="ECO:0000256" key="6">
    <source>
        <dbReference type="ARBA" id="ARBA00022737"/>
    </source>
</evidence>
<organism evidence="12 13">
    <name type="scientific">Chryseobacterium wanjuense</name>
    <dbReference type="NCBI Taxonomy" id="356305"/>
    <lineage>
        <taxon>Bacteria</taxon>
        <taxon>Pseudomonadati</taxon>
        <taxon>Bacteroidota</taxon>
        <taxon>Flavobacteriia</taxon>
        <taxon>Flavobacteriales</taxon>
        <taxon>Weeksellaceae</taxon>
        <taxon>Chryseobacterium group</taxon>
        <taxon>Chryseobacterium</taxon>
    </lineage>
</organism>
<reference evidence="13" key="1">
    <citation type="submission" date="2016-10" db="EMBL/GenBank/DDBJ databases">
        <authorList>
            <person name="Varghese N."/>
            <person name="Submissions S."/>
        </authorList>
    </citation>
    <scope>NUCLEOTIDE SEQUENCE [LARGE SCALE GENOMIC DNA]</scope>
    <source>
        <strain evidence="13">DSM 17724</strain>
    </source>
</reference>
<evidence type="ECO:0000256" key="4">
    <source>
        <dbReference type="ARBA" id="ARBA00022475"/>
    </source>
</evidence>
<dbReference type="InterPro" id="IPR017871">
    <property type="entry name" value="ABC_transporter-like_CS"/>
</dbReference>
<dbReference type="GO" id="GO:0005524">
    <property type="term" value="F:ATP binding"/>
    <property type="evidence" value="ECO:0007669"/>
    <property type="project" value="UniProtKB-KW"/>
</dbReference>
<keyword evidence="10" id="KW-0472">Membrane</keyword>
<dbReference type="FunFam" id="3.40.50.300:FF:000126">
    <property type="entry name" value="Galactose/methyl galactoside import ATP-binding protein MglA"/>
    <property type="match status" value="1"/>
</dbReference>
<evidence type="ECO:0000256" key="8">
    <source>
        <dbReference type="ARBA" id="ARBA00022840"/>
    </source>
</evidence>
<dbReference type="GO" id="GO:0016887">
    <property type="term" value="F:ATP hydrolysis activity"/>
    <property type="evidence" value="ECO:0007669"/>
    <property type="project" value="InterPro"/>
</dbReference>
<gene>
    <name evidence="12" type="ORF">SAMN05421841_1702</name>
</gene>
<keyword evidence="3" id="KW-0813">Transport</keyword>
<evidence type="ECO:0000256" key="9">
    <source>
        <dbReference type="ARBA" id="ARBA00022967"/>
    </source>
</evidence>
<keyword evidence="13" id="KW-1185">Reference proteome</keyword>
<keyword evidence="6" id="KW-0677">Repeat</keyword>
<keyword evidence="8 12" id="KW-0067">ATP-binding</keyword>
<dbReference type="Proteomes" id="UP000199469">
    <property type="component" value="Unassembled WGS sequence"/>
</dbReference>
<dbReference type="SMART" id="SM00382">
    <property type="entry name" value="AAA"/>
    <property type="match status" value="2"/>
</dbReference>
<dbReference type="CDD" id="cd03215">
    <property type="entry name" value="ABC_Carb_Monos_II"/>
    <property type="match status" value="1"/>
</dbReference>
<proteinExistence type="predicted"/>
<dbReference type="PROSITE" id="PS50893">
    <property type="entry name" value="ABC_TRANSPORTER_2"/>
    <property type="match status" value="2"/>
</dbReference>
<feature type="domain" description="ABC transporter" evidence="11">
    <location>
        <begin position="11"/>
        <end position="248"/>
    </location>
</feature>
<evidence type="ECO:0000256" key="2">
    <source>
        <dbReference type="ARBA" id="ARBA00004533"/>
    </source>
</evidence>
<dbReference type="InterPro" id="IPR027417">
    <property type="entry name" value="P-loop_NTPase"/>
</dbReference>
<dbReference type="SUPFAM" id="SSF52540">
    <property type="entry name" value="P-loop containing nucleoside triphosphate hydrolases"/>
    <property type="match status" value="2"/>
</dbReference>
<evidence type="ECO:0000259" key="11">
    <source>
        <dbReference type="PROSITE" id="PS50893"/>
    </source>
</evidence>
<dbReference type="InterPro" id="IPR003439">
    <property type="entry name" value="ABC_transporter-like_ATP-bd"/>
</dbReference>
<dbReference type="OrthoDB" id="9801987at2"/>
<dbReference type="InterPro" id="IPR003593">
    <property type="entry name" value="AAA+_ATPase"/>
</dbReference>
<evidence type="ECO:0000256" key="5">
    <source>
        <dbReference type="ARBA" id="ARBA00022597"/>
    </source>
</evidence>
<dbReference type="Pfam" id="PF00005">
    <property type="entry name" value="ABC_tran"/>
    <property type="match status" value="2"/>
</dbReference>
<evidence type="ECO:0000313" key="12">
    <source>
        <dbReference type="EMBL" id="SEW22650.1"/>
    </source>
</evidence>
<protein>
    <submittedName>
        <fullName evidence="12">Monosaccharide ABC transporter ATP-binding protein, CUT2 family</fullName>
    </submittedName>
</protein>
<feature type="domain" description="ABC transporter" evidence="11">
    <location>
        <begin position="260"/>
        <end position="504"/>
    </location>
</feature>
<evidence type="ECO:0000256" key="3">
    <source>
        <dbReference type="ARBA" id="ARBA00022448"/>
    </source>
</evidence>
<dbReference type="InterPro" id="IPR050107">
    <property type="entry name" value="ABC_carbohydrate_import_ATPase"/>
</dbReference>
<evidence type="ECO:0000256" key="10">
    <source>
        <dbReference type="ARBA" id="ARBA00023136"/>
    </source>
</evidence>
<name>A0A1I0Q701_9FLAO</name>
<sequence length="515" mass="57059">MNLKANTTELLEMKDIVKSFDGVSVLKKIYFSLKKGEVHALMGENGAGKSTLMKILAGLYVPDKGQISLNGKQITYKTPQHALETGIAMIYQELNPIGDMTVAENVFLGKEPTFSFLKIIDRKKLNQMTIDLFQDANISIDPNKYMRDLSIAEKQLVEIMKAVSCNASIIIMDEPTSSLSVREAEKLFAIIKKLKEKDVSIIYISHRMDEIFRVCDSITVMRDGNTIISDSAENFTNESLIKHMVGRPLGELFPEVSKKPEAETVLEVKNLNLKNKFQNISFKLNKGEILGLAGLVGAGRTEILETLFGLSKAYSGDIIINGKKVNISSPSSAVANKMAFITEDRKQQGICADSSVNDNMTISCLKNICYMGEIIDMKTEKKEVNGLISKLNIKTSHRSKPIGLLSGGNQQKVILGRWLLNGPSIILLDEPTRGIDIGAKQEIYKLIRTLAESGKSIIMISSEIPEIIGLCDRSLVLCNGNLITTLDRSEITQEKILEAAMTFENRNPEMNLQES</sequence>
<evidence type="ECO:0000313" key="13">
    <source>
        <dbReference type="Proteomes" id="UP000199469"/>
    </source>
</evidence>